<evidence type="ECO:0000313" key="1">
    <source>
        <dbReference type="EMBL" id="ELZ96527.1"/>
    </source>
</evidence>
<dbReference type="Proteomes" id="UP000011550">
    <property type="component" value="Unassembled WGS sequence"/>
</dbReference>
<keyword evidence="2" id="KW-1185">Reference proteome</keyword>
<dbReference type="PATRIC" id="fig|662479.7.peg.1075"/>
<dbReference type="STRING" id="662479.C440_05248"/>
<name>M0IKJ1_9EURY</name>
<gene>
    <name evidence="1" type="ORF">C440_05248</name>
</gene>
<dbReference type="Pfam" id="PF18780">
    <property type="entry name" value="HNH_repeat"/>
    <property type="match status" value="1"/>
</dbReference>
<dbReference type="EMBL" id="AOLN01000007">
    <property type="protein sequence ID" value="ELZ96527.1"/>
    <property type="molecule type" value="Genomic_DNA"/>
</dbReference>
<accession>M0IKJ1</accession>
<dbReference type="RefSeq" id="WP_008318922.1">
    <property type="nucleotide sequence ID" value="NZ_AOLN01000007.1"/>
</dbReference>
<organism evidence="1 2">
    <name type="scientific">Haloferax mucosum ATCC BAA-1512</name>
    <dbReference type="NCBI Taxonomy" id="662479"/>
    <lineage>
        <taxon>Archaea</taxon>
        <taxon>Methanobacteriati</taxon>
        <taxon>Methanobacteriota</taxon>
        <taxon>Stenosarchaea group</taxon>
        <taxon>Halobacteria</taxon>
        <taxon>Halobacteriales</taxon>
        <taxon>Haloferacaceae</taxon>
        <taxon>Haloferax</taxon>
    </lineage>
</organism>
<sequence length="129" mass="15228">MDDRPIDPMGRHTVEEYLEYVGRVPESIRNRVDRDVHPLTGERRSFRLDNHVLFAELYLLTEKMGTSPESVDMTRFGAFHVSFYRDRFGAFTCGVEFAGLEPNFHSPEERLRYEEYDVHEFYTEPASED</sequence>
<dbReference type="OrthoDB" id="284893at2157"/>
<protein>
    <submittedName>
        <fullName evidence="1">Uncharacterized protein</fullName>
    </submittedName>
</protein>
<dbReference type="InterPro" id="IPR041025">
    <property type="entry name" value="HNH_repeat"/>
</dbReference>
<comment type="caution">
    <text evidence="1">The sequence shown here is derived from an EMBL/GenBank/DDBJ whole genome shotgun (WGS) entry which is preliminary data.</text>
</comment>
<reference evidence="1 2" key="1">
    <citation type="journal article" date="2014" name="PLoS Genet.">
        <title>Phylogenetically driven sequencing of extremely halophilic archaea reveals strategies for static and dynamic osmo-response.</title>
        <authorList>
            <person name="Becker E.A."/>
            <person name="Seitzer P.M."/>
            <person name="Tritt A."/>
            <person name="Larsen D."/>
            <person name="Krusor M."/>
            <person name="Yao A.I."/>
            <person name="Wu D."/>
            <person name="Madern D."/>
            <person name="Eisen J.A."/>
            <person name="Darling A.E."/>
            <person name="Facciotti M.T."/>
        </authorList>
    </citation>
    <scope>NUCLEOTIDE SEQUENCE [LARGE SCALE GENOMIC DNA]</scope>
    <source>
        <strain evidence="1 2">ATCC BAA-1512</strain>
    </source>
</reference>
<dbReference type="AlphaFoldDB" id="M0IKJ1"/>
<evidence type="ECO:0000313" key="2">
    <source>
        <dbReference type="Proteomes" id="UP000011550"/>
    </source>
</evidence>
<proteinExistence type="predicted"/>